<gene>
    <name evidence="1" type="ORF">JKP88DRAFT_160059</name>
</gene>
<dbReference type="InterPro" id="IPR032675">
    <property type="entry name" value="LRR_dom_sf"/>
</dbReference>
<organism evidence="1 2">
    <name type="scientific">Tribonema minus</name>
    <dbReference type="NCBI Taxonomy" id="303371"/>
    <lineage>
        <taxon>Eukaryota</taxon>
        <taxon>Sar</taxon>
        <taxon>Stramenopiles</taxon>
        <taxon>Ochrophyta</taxon>
        <taxon>PX clade</taxon>
        <taxon>Xanthophyceae</taxon>
        <taxon>Tribonematales</taxon>
        <taxon>Tribonemataceae</taxon>
        <taxon>Tribonema</taxon>
    </lineage>
</organism>
<reference evidence="1" key="1">
    <citation type="submission" date="2021-02" db="EMBL/GenBank/DDBJ databases">
        <title>First Annotated Genome of the Yellow-green Alga Tribonema minus.</title>
        <authorList>
            <person name="Mahan K.M."/>
        </authorList>
    </citation>
    <scope>NUCLEOTIDE SEQUENCE</scope>
    <source>
        <strain evidence="1">UTEX B ZZ1240</strain>
    </source>
</reference>
<name>A0A835ZNW3_9STRA</name>
<evidence type="ECO:0008006" key="3">
    <source>
        <dbReference type="Google" id="ProtNLM"/>
    </source>
</evidence>
<dbReference type="EMBL" id="JAFCMP010000013">
    <property type="protein sequence ID" value="KAG5191943.1"/>
    <property type="molecule type" value="Genomic_DNA"/>
</dbReference>
<dbReference type="InterPro" id="IPR008615">
    <property type="entry name" value="FNIP"/>
</dbReference>
<sequence length="504" mass="54346">MGTLPRSLRVLDLPRCRQFNHLLGCLPLALRELRLGAAFNQPLLHAPLPAAQGQQAAAQALCAGLAAEPLQPPPDTLVRLPETLTELHVGEAFDHPLGPLPESLTELQVGGCSGDSCFSHALGPLPAALRILDLGVCAAYNHALYGLPDTLRSVCLGHMGDQPLLHFPARLEVLALGDSFDAALPAVLPRTLRELYLGNRFNAPLTLPPGLNLLAIGDRYPHRLDLAALPLKKLYLRVGRCSCDCCFSHALGPLPAALRILDLSTCAMYNHALSSLPDTLRELRLDSDFDQPLPQLNACLEVLALGDAFDAALPAVLPRALRELHWGNGFNAPLTLPPRLKVLTIGISYTHRLDLAALSLKELRVGRSYANALPPLEVLTLSSGGYMRLNLTLGALPHSLETLDTTCFANFSSALGQLPESITCLNLGASFNQALEALPAALTELRIHNGTPWGNCSFNKPLGTVPPSLRTLDLDQCCRFNHLLGRLPRTLRKLRLGAAFNQPL</sequence>
<dbReference type="PANTHER" id="PTHR32134">
    <property type="entry name" value="FNIP REPEAT-CONTAINING PROTEIN"/>
    <property type="match status" value="1"/>
</dbReference>
<evidence type="ECO:0000313" key="2">
    <source>
        <dbReference type="Proteomes" id="UP000664859"/>
    </source>
</evidence>
<dbReference type="Gene3D" id="3.80.10.10">
    <property type="entry name" value="Ribonuclease Inhibitor"/>
    <property type="match status" value="2"/>
</dbReference>
<dbReference type="PANTHER" id="PTHR32134:SF92">
    <property type="entry name" value="FNIP REPEAT-CONTAINING PROTEIN"/>
    <property type="match status" value="1"/>
</dbReference>
<evidence type="ECO:0000313" key="1">
    <source>
        <dbReference type="EMBL" id="KAG5191943.1"/>
    </source>
</evidence>
<dbReference type="AlphaFoldDB" id="A0A835ZNW3"/>
<dbReference type="Pfam" id="PF05725">
    <property type="entry name" value="FNIP"/>
    <property type="match status" value="1"/>
</dbReference>
<protein>
    <recommendedName>
        <fullName evidence="3">Toll-like receptor 15</fullName>
    </recommendedName>
</protein>
<comment type="caution">
    <text evidence="1">The sequence shown here is derived from an EMBL/GenBank/DDBJ whole genome shotgun (WGS) entry which is preliminary data.</text>
</comment>
<dbReference type="OrthoDB" id="18551at2759"/>
<keyword evidence="2" id="KW-1185">Reference proteome</keyword>
<dbReference type="SUPFAM" id="SSF52058">
    <property type="entry name" value="L domain-like"/>
    <property type="match status" value="2"/>
</dbReference>
<proteinExistence type="predicted"/>
<feature type="non-terminal residue" evidence="1">
    <location>
        <position position="504"/>
    </location>
</feature>
<accession>A0A835ZNW3</accession>
<dbReference type="InterPro" id="IPR051251">
    <property type="entry name" value="STK_FNIP-Repeat"/>
</dbReference>
<dbReference type="Proteomes" id="UP000664859">
    <property type="component" value="Unassembled WGS sequence"/>
</dbReference>